<protein>
    <submittedName>
        <fullName evidence="1">Nucleotidyl transferase AbiEii/AbiGii toxin family protein</fullName>
    </submittedName>
</protein>
<proteinExistence type="predicted"/>
<dbReference type="Gene3D" id="3.10.450.620">
    <property type="entry name" value="JHP933, nucleotidyltransferase-like core domain"/>
    <property type="match status" value="1"/>
</dbReference>
<name>A0ABV2T9X2_9BACT</name>
<sequence>MLKDLMQHEEFKNFRLVGGTALSLHLGHRMSIDIDLFTDQEYKIVDFAVLENYLSKLQ</sequence>
<reference evidence="1 2" key="1">
    <citation type="submission" date="2024-06" db="EMBL/GenBank/DDBJ databases">
        <title>Chitinophaga defluvii sp. nov., isolated from municipal sewage.</title>
        <authorList>
            <person name="Zhang L."/>
        </authorList>
    </citation>
    <scope>NUCLEOTIDE SEQUENCE [LARGE SCALE GENOMIC DNA]</scope>
    <source>
        <strain evidence="1 2">H8</strain>
    </source>
</reference>
<dbReference type="Proteomes" id="UP001549749">
    <property type="component" value="Unassembled WGS sequence"/>
</dbReference>
<dbReference type="EMBL" id="JBEXAC010000002">
    <property type="protein sequence ID" value="MET6999457.1"/>
    <property type="molecule type" value="Genomic_DNA"/>
</dbReference>
<gene>
    <name evidence="1" type="ORF">ABR189_18860</name>
</gene>
<dbReference type="InterPro" id="IPR014942">
    <property type="entry name" value="AbiEii"/>
</dbReference>
<dbReference type="Pfam" id="PF08843">
    <property type="entry name" value="AbiEii"/>
    <property type="match status" value="1"/>
</dbReference>
<keyword evidence="1" id="KW-0808">Transferase</keyword>
<organism evidence="1 2">
    <name type="scientific">Chitinophaga defluvii</name>
    <dbReference type="NCBI Taxonomy" id="3163343"/>
    <lineage>
        <taxon>Bacteria</taxon>
        <taxon>Pseudomonadati</taxon>
        <taxon>Bacteroidota</taxon>
        <taxon>Chitinophagia</taxon>
        <taxon>Chitinophagales</taxon>
        <taxon>Chitinophagaceae</taxon>
        <taxon>Chitinophaga</taxon>
    </lineage>
</organism>
<evidence type="ECO:0000313" key="1">
    <source>
        <dbReference type="EMBL" id="MET6999457.1"/>
    </source>
</evidence>
<comment type="caution">
    <text evidence="1">The sequence shown here is derived from an EMBL/GenBank/DDBJ whole genome shotgun (WGS) entry which is preliminary data.</text>
</comment>
<accession>A0ABV2T9X2</accession>
<dbReference type="RefSeq" id="WP_354663605.1">
    <property type="nucleotide sequence ID" value="NZ_JBEXAC010000002.1"/>
</dbReference>
<keyword evidence="2" id="KW-1185">Reference proteome</keyword>
<evidence type="ECO:0000313" key="2">
    <source>
        <dbReference type="Proteomes" id="UP001549749"/>
    </source>
</evidence>
<dbReference type="GO" id="GO:0016740">
    <property type="term" value="F:transferase activity"/>
    <property type="evidence" value="ECO:0007669"/>
    <property type="project" value="UniProtKB-KW"/>
</dbReference>